<dbReference type="CDD" id="cd06532">
    <property type="entry name" value="Glyco_transf_25"/>
    <property type="match status" value="1"/>
</dbReference>
<dbReference type="EMBL" id="JAHEPS010000008">
    <property type="protein sequence ID" value="MBT1446137.1"/>
    <property type="molecule type" value="Genomic_DNA"/>
</dbReference>
<reference evidence="2 3" key="1">
    <citation type="submission" date="2021-05" db="EMBL/GenBank/DDBJ databases">
        <title>Shewanella sp. JM162201.</title>
        <authorList>
            <person name="Xu S."/>
            <person name="Li A."/>
        </authorList>
    </citation>
    <scope>NUCLEOTIDE SEQUENCE [LARGE SCALE GENOMIC DNA]</scope>
    <source>
        <strain evidence="2 3">JM162201</strain>
    </source>
</reference>
<keyword evidence="3" id="KW-1185">Reference proteome</keyword>
<organism evidence="2 3">
    <name type="scientific">Shewanella jiangmenensis</name>
    <dbReference type="NCBI Taxonomy" id="2837387"/>
    <lineage>
        <taxon>Bacteria</taxon>
        <taxon>Pseudomonadati</taxon>
        <taxon>Pseudomonadota</taxon>
        <taxon>Gammaproteobacteria</taxon>
        <taxon>Alteromonadales</taxon>
        <taxon>Shewanellaceae</taxon>
        <taxon>Shewanella</taxon>
    </lineage>
</organism>
<evidence type="ECO:0000313" key="2">
    <source>
        <dbReference type="EMBL" id="MBT1446137.1"/>
    </source>
</evidence>
<gene>
    <name evidence="2" type="ORF">KJI95_16695</name>
</gene>
<dbReference type="RefSeq" id="WP_214508335.1">
    <property type="nucleotide sequence ID" value="NZ_JAHEPS010000008.1"/>
</dbReference>
<feature type="domain" description="Glycosyl transferase family 25" evidence="1">
    <location>
        <begin position="4"/>
        <end position="133"/>
    </location>
</feature>
<sequence>MKFKVLVINLDSSVDRLTSMQQQLDQLGLAFERISAVRGSLLSADEKAKVYDLKANQAKYDKVLNDGEIGCYLSHVRSWEKILEDDLDFALVLEDDAILTPEITGFISKLAELSLDWDYIKLSHGSKTKRIEQQLDLGDGLSLGTCLKLPSTTTGQFVSASGAKKLLASAYPIARPIDMDIQYWFEKDLRCLVTRPFPVLNGDFGSEINKTADRRQVERNRLKRLWQKLTYETGLWLSRSRMGTLPVPLKREER</sequence>
<comment type="caution">
    <text evidence="2">The sequence shown here is derived from an EMBL/GenBank/DDBJ whole genome shotgun (WGS) entry which is preliminary data.</text>
</comment>
<evidence type="ECO:0000259" key="1">
    <source>
        <dbReference type="Pfam" id="PF01755"/>
    </source>
</evidence>
<dbReference type="InterPro" id="IPR002654">
    <property type="entry name" value="Glyco_trans_25"/>
</dbReference>
<evidence type="ECO:0000313" key="3">
    <source>
        <dbReference type="Proteomes" id="UP001195903"/>
    </source>
</evidence>
<protein>
    <submittedName>
        <fullName evidence="2">Glycosyltransferase family 25 protein</fullName>
    </submittedName>
</protein>
<dbReference type="Pfam" id="PF01755">
    <property type="entry name" value="Glyco_transf_25"/>
    <property type="match status" value="1"/>
</dbReference>
<dbReference type="Proteomes" id="UP001195903">
    <property type="component" value="Unassembled WGS sequence"/>
</dbReference>
<proteinExistence type="predicted"/>
<accession>A0ABS5V6R7</accession>
<name>A0ABS5V6R7_9GAMM</name>